<keyword evidence="2" id="KW-0472">Membrane</keyword>
<accession>A0A7S0E5G2</accession>
<feature type="transmembrane region" description="Helical" evidence="2">
    <location>
        <begin position="53"/>
        <end position="76"/>
    </location>
</feature>
<dbReference type="EMBL" id="HBEO01007297">
    <property type="protein sequence ID" value="CAD8474216.1"/>
    <property type="molecule type" value="Transcribed_RNA"/>
</dbReference>
<evidence type="ECO:0000256" key="2">
    <source>
        <dbReference type="SAM" id="Phobius"/>
    </source>
</evidence>
<organism evidence="3">
    <name type="scientific">Hanusia phi</name>
    <dbReference type="NCBI Taxonomy" id="3032"/>
    <lineage>
        <taxon>Eukaryota</taxon>
        <taxon>Cryptophyceae</taxon>
        <taxon>Pyrenomonadales</taxon>
        <taxon>Geminigeraceae</taxon>
        <taxon>Hanusia</taxon>
    </lineage>
</organism>
<gene>
    <name evidence="3" type="ORF">HPHI1048_LOCUS5143</name>
</gene>
<keyword evidence="2" id="KW-1133">Transmembrane helix</keyword>
<feature type="region of interest" description="Disordered" evidence="1">
    <location>
        <begin position="1"/>
        <end position="26"/>
    </location>
</feature>
<name>A0A7S0E5G2_9CRYP</name>
<protein>
    <submittedName>
        <fullName evidence="3">Uncharacterized protein</fullName>
    </submittedName>
</protein>
<keyword evidence="2" id="KW-0812">Transmembrane</keyword>
<evidence type="ECO:0000313" key="3">
    <source>
        <dbReference type="EMBL" id="CAD8474216.1"/>
    </source>
</evidence>
<reference evidence="3" key="1">
    <citation type="submission" date="2021-01" db="EMBL/GenBank/DDBJ databases">
        <authorList>
            <person name="Corre E."/>
            <person name="Pelletier E."/>
            <person name="Niang G."/>
            <person name="Scheremetjew M."/>
            <person name="Finn R."/>
            <person name="Kale V."/>
            <person name="Holt S."/>
            <person name="Cochrane G."/>
            <person name="Meng A."/>
            <person name="Brown T."/>
            <person name="Cohen L."/>
        </authorList>
    </citation>
    <scope>NUCLEOTIDE SEQUENCE</scope>
    <source>
        <strain evidence="3">CCMP325</strain>
    </source>
</reference>
<evidence type="ECO:0000256" key="1">
    <source>
        <dbReference type="SAM" id="MobiDB-lite"/>
    </source>
</evidence>
<proteinExistence type="predicted"/>
<sequence>MGLEDHEDNARPIDSAQTSKVTEKPQAQVKRASRWKIRKYFEDRGIKMKDLPLAFVVYECLSMISLVAMLSSTYLLQPLKRSVNWGDSSMGMFKGRFETALNAAERKLGWLTRFLHLDAVRLATAYAECTVLRLILKPLLVPAKLYLTFTILRRRDTRER</sequence>
<dbReference type="AlphaFoldDB" id="A0A7S0E5G2"/>